<dbReference type="PIRSF" id="PIRSF000097">
    <property type="entry name" value="AKR"/>
    <property type="match status" value="1"/>
</dbReference>
<dbReference type="RefSeq" id="WP_116755015.1">
    <property type="nucleotide sequence ID" value="NZ_JBHUEX010000001.1"/>
</dbReference>
<evidence type="ECO:0000256" key="3">
    <source>
        <dbReference type="ARBA" id="ARBA00023002"/>
    </source>
</evidence>
<comment type="caution">
    <text evidence="8">The sequence shown here is derived from an EMBL/GenBank/DDBJ whole genome shotgun (WGS) entry which is preliminary data.</text>
</comment>
<dbReference type="PROSITE" id="PS00062">
    <property type="entry name" value="ALDOKETO_REDUCTASE_2"/>
    <property type="match status" value="1"/>
</dbReference>
<evidence type="ECO:0000313" key="9">
    <source>
        <dbReference type="Proteomes" id="UP000244893"/>
    </source>
</evidence>
<dbReference type="PRINTS" id="PR00069">
    <property type="entry name" value="ALDKETRDTASE"/>
</dbReference>
<keyword evidence="9" id="KW-1185">Reference proteome</keyword>
<evidence type="ECO:0000256" key="5">
    <source>
        <dbReference type="PIRSR" id="PIRSR000097-2"/>
    </source>
</evidence>
<keyword evidence="2" id="KW-0521">NADP</keyword>
<dbReference type="EMBL" id="QEOP01000001">
    <property type="protein sequence ID" value="PVZ95278.1"/>
    <property type="molecule type" value="Genomic_DNA"/>
</dbReference>
<evidence type="ECO:0000256" key="2">
    <source>
        <dbReference type="ARBA" id="ARBA00022857"/>
    </source>
</evidence>
<dbReference type="SUPFAM" id="SSF51430">
    <property type="entry name" value="NAD(P)-linked oxidoreductase"/>
    <property type="match status" value="1"/>
</dbReference>
<keyword evidence="3" id="KW-0560">Oxidoreductase</keyword>
<dbReference type="Gene3D" id="3.20.20.100">
    <property type="entry name" value="NADP-dependent oxidoreductase domain"/>
    <property type="match status" value="1"/>
</dbReference>
<dbReference type="Pfam" id="PF00248">
    <property type="entry name" value="Aldo_ket_red"/>
    <property type="match status" value="1"/>
</dbReference>
<dbReference type="CDD" id="cd19132">
    <property type="entry name" value="AKR_AKR5D1_E1"/>
    <property type="match status" value="1"/>
</dbReference>
<dbReference type="PROSITE" id="PS00063">
    <property type="entry name" value="ALDOKETO_REDUCTASE_3"/>
    <property type="match status" value="1"/>
</dbReference>
<dbReference type="PANTHER" id="PTHR43827">
    <property type="entry name" value="2,5-DIKETO-D-GLUCONIC ACID REDUCTASE"/>
    <property type="match status" value="1"/>
</dbReference>
<dbReference type="AlphaFoldDB" id="A0A2V1HRU6"/>
<gene>
    <name evidence="8" type="ORF">DDQ50_01765</name>
</gene>
<feature type="binding site" evidence="5">
    <location>
        <position position="104"/>
    </location>
    <ligand>
        <name>substrate</name>
    </ligand>
</feature>
<evidence type="ECO:0000256" key="1">
    <source>
        <dbReference type="ARBA" id="ARBA00007905"/>
    </source>
</evidence>
<dbReference type="InterPro" id="IPR018170">
    <property type="entry name" value="Aldo/ket_reductase_CS"/>
</dbReference>
<evidence type="ECO:0000256" key="6">
    <source>
        <dbReference type="PIRSR" id="PIRSR000097-3"/>
    </source>
</evidence>
<evidence type="ECO:0000259" key="7">
    <source>
        <dbReference type="Pfam" id="PF00248"/>
    </source>
</evidence>
<evidence type="ECO:0000256" key="4">
    <source>
        <dbReference type="PIRSR" id="PIRSR000097-1"/>
    </source>
</evidence>
<accession>A0A2V1HRU6</accession>
<dbReference type="GO" id="GO:0016616">
    <property type="term" value="F:oxidoreductase activity, acting on the CH-OH group of donors, NAD or NADP as acceptor"/>
    <property type="evidence" value="ECO:0007669"/>
    <property type="project" value="UniProtKB-ARBA"/>
</dbReference>
<dbReference type="Proteomes" id="UP000244893">
    <property type="component" value="Unassembled WGS sequence"/>
</dbReference>
<dbReference type="InterPro" id="IPR023210">
    <property type="entry name" value="NADP_OxRdtase_dom"/>
</dbReference>
<dbReference type="InterPro" id="IPR036812">
    <property type="entry name" value="NAD(P)_OxRdtase_dom_sf"/>
</dbReference>
<organism evidence="8 9">
    <name type="scientific">Amnibacterium flavum</name>
    <dbReference type="NCBI Taxonomy" id="2173173"/>
    <lineage>
        <taxon>Bacteria</taxon>
        <taxon>Bacillati</taxon>
        <taxon>Actinomycetota</taxon>
        <taxon>Actinomycetes</taxon>
        <taxon>Micrococcales</taxon>
        <taxon>Microbacteriaceae</taxon>
        <taxon>Amnibacterium</taxon>
    </lineage>
</organism>
<reference evidence="8 9" key="1">
    <citation type="submission" date="2018-05" db="EMBL/GenBank/DDBJ databases">
        <title>Amnibacterium sp. M8JJ-5, whole genome shotgun sequence.</title>
        <authorList>
            <person name="Tuo L."/>
        </authorList>
    </citation>
    <scope>NUCLEOTIDE SEQUENCE [LARGE SCALE GENOMIC DNA]</scope>
    <source>
        <strain evidence="8 9">M8JJ-5</strain>
    </source>
</reference>
<dbReference type="InterPro" id="IPR020471">
    <property type="entry name" value="AKR"/>
</dbReference>
<dbReference type="PROSITE" id="PS00798">
    <property type="entry name" value="ALDOKETO_REDUCTASE_1"/>
    <property type="match status" value="1"/>
</dbReference>
<dbReference type="PANTHER" id="PTHR43827:SF3">
    <property type="entry name" value="NADP-DEPENDENT OXIDOREDUCTASE DOMAIN-CONTAINING PROTEIN"/>
    <property type="match status" value="1"/>
</dbReference>
<feature type="site" description="Lowers pKa of active site Tyr" evidence="6">
    <location>
        <position position="71"/>
    </location>
</feature>
<sequence>MLALSDGTLLPDIGFGTYPLKGAEGTGAVLSALEIGYRLIDTAVNYGNEDAVGRAIAQTDVARDDIVVTTKLPGRDHGYDETLASFDRSAAALGLDTVDLYLIHWPNPSVGKFVETWRAMVALQQQGRVRSIGVSNFTEEFLLRIADATGVMPSVNQVELHPFFPQEQLRAFHEEHGIVTEAWSPLGKAAPVKEAEPVASAARAHGVSAAQVILRWHQQIGSVPIPKSANPDRQRENFELGGFTLTHDQVAAISSLGRADGRLFGGDPNTHEEM</sequence>
<feature type="domain" description="NADP-dependent oxidoreductase" evidence="7">
    <location>
        <begin position="13"/>
        <end position="256"/>
    </location>
</feature>
<protein>
    <submittedName>
        <fullName evidence="8">Aldo/keto reductase</fullName>
    </submittedName>
</protein>
<proteinExistence type="inferred from homology"/>
<comment type="similarity">
    <text evidence="1">Belongs to the aldo/keto reductase family.</text>
</comment>
<evidence type="ECO:0000313" key="8">
    <source>
        <dbReference type="EMBL" id="PVZ95278.1"/>
    </source>
</evidence>
<dbReference type="OrthoDB" id="9804790at2"/>
<feature type="active site" description="Proton donor" evidence="4">
    <location>
        <position position="46"/>
    </location>
</feature>
<name>A0A2V1HRU6_9MICO</name>
<dbReference type="FunFam" id="3.20.20.100:FF:000002">
    <property type="entry name" value="2,5-diketo-D-gluconic acid reductase A"/>
    <property type="match status" value="1"/>
</dbReference>